<name>A0ABU8BD60_9BRAD</name>
<evidence type="ECO:0000313" key="2">
    <source>
        <dbReference type="EMBL" id="MEH2555938.1"/>
    </source>
</evidence>
<reference evidence="2 3" key="1">
    <citation type="submission" date="2024-02" db="EMBL/GenBank/DDBJ databases">
        <title>Adaptive strategies in a cosmopolitan and abundant soil bacterium.</title>
        <authorList>
            <person name="Carini P."/>
        </authorList>
    </citation>
    <scope>NUCLEOTIDE SEQUENCE [LARGE SCALE GENOMIC DNA]</scope>
    <source>
        <strain evidence="2 3">AZCC 1608</strain>
    </source>
</reference>
<sequence length="199" mass="22056">MTSDNPDAIALRPTVIGGARQDDDYEVVWRGFPVGRLMKQADGPHWWWACTVYGLPPSPNDRGPAINYKDCQVRFRLAWARIRPTLTNETMEAATRHAQGLLEQQAAKGAEPKAPEPLQVLENHRAAPRHRVLKAGSIEFNGGVIDCTIRNVSDTGAALEVASPVGVPDSFWLVVSGDHTRRHCRVAWRTDKRIGVAFD</sequence>
<evidence type="ECO:0000313" key="3">
    <source>
        <dbReference type="Proteomes" id="UP001364224"/>
    </source>
</evidence>
<proteinExistence type="predicted"/>
<dbReference type="InterPro" id="IPR009875">
    <property type="entry name" value="PilZ_domain"/>
</dbReference>
<organism evidence="2 3">
    <name type="scientific">Bradyrhizobium algeriense</name>
    <dbReference type="NCBI Taxonomy" id="634784"/>
    <lineage>
        <taxon>Bacteria</taxon>
        <taxon>Pseudomonadati</taxon>
        <taxon>Pseudomonadota</taxon>
        <taxon>Alphaproteobacteria</taxon>
        <taxon>Hyphomicrobiales</taxon>
        <taxon>Nitrobacteraceae</taxon>
        <taxon>Bradyrhizobium</taxon>
    </lineage>
</organism>
<gene>
    <name evidence="2" type="ORF">V1286_003467</name>
</gene>
<comment type="caution">
    <text evidence="2">The sequence shown here is derived from an EMBL/GenBank/DDBJ whole genome shotgun (WGS) entry which is preliminary data.</text>
</comment>
<protein>
    <recommendedName>
        <fullName evidence="1">PilZ domain-containing protein</fullName>
    </recommendedName>
</protein>
<feature type="domain" description="PilZ" evidence="1">
    <location>
        <begin position="124"/>
        <end position="198"/>
    </location>
</feature>
<dbReference type="SUPFAM" id="SSF141371">
    <property type="entry name" value="PilZ domain-like"/>
    <property type="match status" value="1"/>
</dbReference>
<dbReference type="Proteomes" id="UP001364224">
    <property type="component" value="Unassembled WGS sequence"/>
</dbReference>
<dbReference type="Pfam" id="PF07238">
    <property type="entry name" value="PilZ"/>
    <property type="match status" value="1"/>
</dbReference>
<dbReference type="EMBL" id="JAZHRV010000001">
    <property type="protein sequence ID" value="MEH2555938.1"/>
    <property type="molecule type" value="Genomic_DNA"/>
</dbReference>
<accession>A0ABU8BD60</accession>
<evidence type="ECO:0000259" key="1">
    <source>
        <dbReference type="Pfam" id="PF07238"/>
    </source>
</evidence>
<keyword evidence="3" id="KW-1185">Reference proteome</keyword>